<evidence type="ECO:0000313" key="2">
    <source>
        <dbReference type="Proteomes" id="UP000516380"/>
    </source>
</evidence>
<dbReference type="EMBL" id="AP023343">
    <property type="protein sequence ID" value="BCI92504.1"/>
    <property type="molecule type" value="Genomic_DNA"/>
</dbReference>
<organism evidence="1 2">
    <name type="scientific">Mycobacterium kansasii</name>
    <dbReference type="NCBI Taxonomy" id="1768"/>
    <lineage>
        <taxon>Bacteria</taxon>
        <taxon>Bacillati</taxon>
        <taxon>Actinomycetota</taxon>
        <taxon>Actinomycetes</taxon>
        <taxon>Mycobacteriales</taxon>
        <taxon>Mycobacteriaceae</taxon>
        <taxon>Mycobacterium</taxon>
    </lineage>
</organism>
<evidence type="ECO:0000313" key="1">
    <source>
        <dbReference type="EMBL" id="BCI92504.1"/>
    </source>
</evidence>
<dbReference type="AlphaFoldDB" id="A0A7G1IQ80"/>
<accession>A0A7G1IQ80</accession>
<dbReference type="Proteomes" id="UP000516380">
    <property type="component" value="Chromosome"/>
</dbReference>
<keyword evidence="2" id="KW-1185">Reference proteome</keyword>
<name>A0A7G1IQ80_MYCKA</name>
<protein>
    <submittedName>
        <fullName evidence="1">Uncharacterized protein</fullName>
    </submittedName>
</protein>
<gene>
    <name evidence="1" type="ORF">NIIDMKKI_77100</name>
</gene>
<sequence length="132" mass="14507">MAADVLPPGKWTAALIGSWWSTPSTELHAGAQHWGASMTQRRELAQSLRNQRNVLSQNQGKTAENPIARYSEGEQSRLDIAENIEVKSKVFSSRVDAMDYPGGAQRRAGQGPLVGPAQWSGEIWRSQTARGY</sequence>
<reference evidence="1 2" key="1">
    <citation type="submission" date="2020-07" db="EMBL/GenBank/DDBJ databases">
        <title>Mycobacterium kansasii (former subtype) with zoonotic potential isolated from diseased indoor pet cat, Japan.</title>
        <authorList>
            <person name="Fukano H."/>
            <person name="Terazono T."/>
            <person name="Hoshino Y."/>
        </authorList>
    </citation>
    <scope>NUCLEOTIDE SEQUENCE [LARGE SCALE GENOMIC DNA]</scope>
    <source>
        <strain evidence="1 2">Kuro-I</strain>
    </source>
</reference>
<proteinExistence type="predicted"/>